<gene>
    <name evidence="9" type="ORF">SAMN03080601_01252</name>
</gene>
<evidence type="ECO:0000256" key="2">
    <source>
        <dbReference type="ARBA" id="ARBA00005124"/>
    </source>
</evidence>
<dbReference type="PANTHER" id="PTHR12561">
    <property type="entry name" value="LIPOATE-PROTEIN LIGASE"/>
    <property type="match status" value="1"/>
</dbReference>
<keyword evidence="6" id="KW-0067">ATP-binding</keyword>
<dbReference type="GO" id="GO:0005737">
    <property type="term" value="C:cytoplasm"/>
    <property type="evidence" value="ECO:0007669"/>
    <property type="project" value="TreeGrafter"/>
</dbReference>
<evidence type="ECO:0000256" key="7">
    <source>
        <dbReference type="ARBA" id="ARBA00048037"/>
    </source>
</evidence>
<sequence>MNTNTLSIISKSKDPAFNLATEEYLLRQKTENIHFFYINRPSVIIGKHQNALAEINLNYLQREGIPLFRRLSGGGTVYHDEGNINFCFIKNGEHNDLVNFKKATDPIVTVLNDWGIPVRHGVRNDLLIDYKKISGNACHVFKRRVMHHGTLLFNSNLEHLTFSLKSDPGKFRDKAVKSVRSEVMNISAIYNEAIEASDFLNKLESQIRFNNSNTVLYDLTYKEIDEINKLKKEKYDTTEWNYSYGPAYEFSKRVRLKKAVFSVKMKVEKGKIRDLQIRSTKENEELCKLITKNLIEIYHQKEAISHALTQNLSITEFEVSEITDLFF</sequence>
<dbReference type="Proteomes" id="UP000191055">
    <property type="component" value="Unassembled WGS sequence"/>
</dbReference>
<dbReference type="GO" id="GO:0017118">
    <property type="term" value="F:lipoyltransferase activity"/>
    <property type="evidence" value="ECO:0007669"/>
    <property type="project" value="TreeGrafter"/>
</dbReference>
<evidence type="ECO:0000256" key="6">
    <source>
        <dbReference type="ARBA" id="ARBA00022840"/>
    </source>
</evidence>
<dbReference type="Pfam" id="PF10437">
    <property type="entry name" value="Lip_prot_lig_C"/>
    <property type="match status" value="1"/>
</dbReference>
<keyword evidence="4 9" id="KW-0436">Ligase</keyword>
<reference evidence="9 10" key="1">
    <citation type="submission" date="2017-02" db="EMBL/GenBank/DDBJ databases">
        <authorList>
            <person name="Peterson S.W."/>
        </authorList>
    </citation>
    <scope>NUCLEOTIDE SEQUENCE [LARGE SCALE GENOMIC DNA]</scope>
    <source>
        <strain evidence="9 10">DSM 24412</strain>
    </source>
</reference>
<proteinExistence type="predicted"/>
<dbReference type="EC" id="6.3.1.20" evidence="3"/>
<dbReference type="InterPro" id="IPR019491">
    <property type="entry name" value="Lipoate_protein_ligase_C"/>
</dbReference>
<dbReference type="UniPathway" id="UPA00537">
    <property type="reaction ID" value="UER00594"/>
</dbReference>
<dbReference type="KEGG" id="asx:CDL62_07900"/>
<dbReference type="GO" id="GO:0005524">
    <property type="term" value="F:ATP binding"/>
    <property type="evidence" value="ECO:0007669"/>
    <property type="project" value="UniProtKB-KW"/>
</dbReference>
<dbReference type="STRING" id="889453.SAMN03080601_01252"/>
<evidence type="ECO:0000256" key="4">
    <source>
        <dbReference type="ARBA" id="ARBA00022598"/>
    </source>
</evidence>
<dbReference type="OrthoDB" id="9787898at2"/>
<dbReference type="InterPro" id="IPR004143">
    <property type="entry name" value="BPL_LPL_catalytic"/>
</dbReference>
<dbReference type="EMBL" id="FUYV01000005">
    <property type="protein sequence ID" value="SKB80686.1"/>
    <property type="molecule type" value="Genomic_DNA"/>
</dbReference>
<evidence type="ECO:0000256" key="1">
    <source>
        <dbReference type="ARBA" id="ARBA00005085"/>
    </source>
</evidence>
<keyword evidence="10" id="KW-1185">Reference proteome</keyword>
<organism evidence="9 10">
    <name type="scientific">Alkalitalea saponilacus</name>
    <dbReference type="NCBI Taxonomy" id="889453"/>
    <lineage>
        <taxon>Bacteria</taxon>
        <taxon>Pseudomonadati</taxon>
        <taxon>Bacteroidota</taxon>
        <taxon>Bacteroidia</taxon>
        <taxon>Marinilabiliales</taxon>
        <taxon>Marinilabiliaceae</taxon>
        <taxon>Alkalitalea</taxon>
    </lineage>
</organism>
<dbReference type="NCBIfam" id="TIGR00545">
    <property type="entry name" value="lipoyltrans"/>
    <property type="match status" value="1"/>
</dbReference>
<dbReference type="GO" id="GO:0009249">
    <property type="term" value="P:protein lipoylation"/>
    <property type="evidence" value="ECO:0007669"/>
    <property type="project" value="InterPro"/>
</dbReference>
<dbReference type="SUPFAM" id="SSF82649">
    <property type="entry name" value="SufE/NifU"/>
    <property type="match status" value="1"/>
</dbReference>
<accession>A0A1T5E9Z8</accession>
<dbReference type="PROSITE" id="PS51733">
    <property type="entry name" value="BPL_LPL_CATALYTIC"/>
    <property type="match status" value="1"/>
</dbReference>
<name>A0A1T5E9Z8_9BACT</name>
<comment type="catalytic activity">
    <reaction evidence="7">
        <text>L-lysyl-[lipoyl-carrier protein] + (R)-lipoate + ATP = N(6)-[(R)-lipoyl]-L-lysyl-[lipoyl-carrier protein] + AMP + diphosphate + H(+)</text>
        <dbReference type="Rhea" id="RHEA:49288"/>
        <dbReference type="Rhea" id="RHEA-COMP:10500"/>
        <dbReference type="Rhea" id="RHEA-COMP:10502"/>
        <dbReference type="ChEBI" id="CHEBI:15378"/>
        <dbReference type="ChEBI" id="CHEBI:29969"/>
        <dbReference type="ChEBI" id="CHEBI:30616"/>
        <dbReference type="ChEBI" id="CHEBI:33019"/>
        <dbReference type="ChEBI" id="CHEBI:83088"/>
        <dbReference type="ChEBI" id="CHEBI:83099"/>
        <dbReference type="ChEBI" id="CHEBI:456215"/>
        <dbReference type="EC" id="6.3.1.20"/>
    </reaction>
</comment>
<evidence type="ECO:0000256" key="3">
    <source>
        <dbReference type="ARBA" id="ARBA00012367"/>
    </source>
</evidence>
<dbReference type="Gene3D" id="3.30.930.10">
    <property type="entry name" value="Bira Bifunctional Protein, Domain 2"/>
    <property type="match status" value="1"/>
</dbReference>
<dbReference type="CDD" id="cd16443">
    <property type="entry name" value="LplA"/>
    <property type="match status" value="1"/>
</dbReference>
<dbReference type="InterPro" id="IPR004562">
    <property type="entry name" value="LipoylTrfase_LipoateP_Ligase"/>
</dbReference>
<keyword evidence="5" id="KW-0547">Nucleotide-binding</keyword>
<dbReference type="SUPFAM" id="SSF55681">
    <property type="entry name" value="Class II aaRS and biotin synthetases"/>
    <property type="match status" value="1"/>
</dbReference>
<dbReference type="Pfam" id="PF21948">
    <property type="entry name" value="LplA-B_cat"/>
    <property type="match status" value="1"/>
</dbReference>
<dbReference type="InterPro" id="IPR045864">
    <property type="entry name" value="aa-tRNA-synth_II/BPL/LPL"/>
</dbReference>
<evidence type="ECO:0000313" key="9">
    <source>
        <dbReference type="EMBL" id="SKB80686.1"/>
    </source>
</evidence>
<evidence type="ECO:0000259" key="8">
    <source>
        <dbReference type="PROSITE" id="PS51733"/>
    </source>
</evidence>
<dbReference type="Gene3D" id="3.30.390.50">
    <property type="entry name" value="CO dehydrogenase flavoprotein, C-terminal domain"/>
    <property type="match status" value="1"/>
</dbReference>
<dbReference type="AlphaFoldDB" id="A0A1T5E9Z8"/>
<dbReference type="RefSeq" id="WP_088328594.1">
    <property type="nucleotide sequence ID" value="NZ_CP021904.1"/>
</dbReference>
<dbReference type="PANTHER" id="PTHR12561:SF3">
    <property type="entry name" value="LIPOYLTRANSFERASE 1, MITOCHONDRIAL"/>
    <property type="match status" value="1"/>
</dbReference>
<protein>
    <recommendedName>
        <fullName evidence="3">lipoate--protein ligase</fullName>
        <ecNumber evidence="3">6.3.1.20</ecNumber>
    </recommendedName>
</protein>
<comment type="pathway">
    <text evidence="2">Protein modification; protein lipoylation via exogenous pathway; protein N(6)-(lipoyl)lysine from lipoate: step 1/2.</text>
</comment>
<dbReference type="GO" id="GO:0016979">
    <property type="term" value="F:lipoate-protein ligase activity"/>
    <property type="evidence" value="ECO:0007669"/>
    <property type="project" value="UniProtKB-EC"/>
</dbReference>
<feature type="domain" description="BPL/LPL catalytic" evidence="8">
    <location>
        <begin position="28"/>
        <end position="215"/>
    </location>
</feature>
<evidence type="ECO:0000313" key="10">
    <source>
        <dbReference type="Proteomes" id="UP000191055"/>
    </source>
</evidence>
<evidence type="ECO:0000256" key="5">
    <source>
        <dbReference type="ARBA" id="ARBA00022741"/>
    </source>
</evidence>
<comment type="pathway">
    <text evidence="1">Protein modification; protein lipoylation via exogenous pathway; protein N(6)-(lipoyl)lysine from lipoate: step 2/2.</text>
</comment>